<evidence type="ECO:0000256" key="2">
    <source>
        <dbReference type="ARBA" id="ARBA00022692"/>
    </source>
</evidence>
<evidence type="ECO:0000313" key="8">
    <source>
        <dbReference type="Proteomes" id="UP000322244"/>
    </source>
</evidence>
<dbReference type="RefSeq" id="WP_149431916.1">
    <property type="nucleotide sequence ID" value="NZ_VLNY01000010.1"/>
</dbReference>
<evidence type="ECO:0000256" key="5">
    <source>
        <dbReference type="SAM" id="MobiDB-lite"/>
    </source>
</evidence>
<keyword evidence="3 6" id="KW-1133">Transmembrane helix</keyword>
<dbReference type="EMBL" id="VLNY01000010">
    <property type="protein sequence ID" value="KAA0021412.1"/>
    <property type="molecule type" value="Genomic_DNA"/>
</dbReference>
<protein>
    <submittedName>
        <fullName evidence="7">CD225/dispanin family protein</fullName>
    </submittedName>
</protein>
<feature type="transmembrane region" description="Helical" evidence="6">
    <location>
        <begin position="84"/>
        <end position="109"/>
    </location>
</feature>
<evidence type="ECO:0000256" key="1">
    <source>
        <dbReference type="ARBA" id="ARBA00004370"/>
    </source>
</evidence>
<dbReference type="Proteomes" id="UP000322244">
    <property type="component" value="Unassembled WGS sequence"/>
</dbReference>
<comment type="caution">
    <text evidence="7">The sequence shown here is derived from an EMBL/GenBank/DDBJ whole genome shotgun (WGS) entry which is preliminary data.</text>
</comment>
<evidence type="ECO:0000313" key="7">
    <source>
        <dbReference type="EMBL" id="KAA0021412.1"/>
    </source>
</evidence>
<sequence length="118" mass="12862">MSEQAPYQGGPQYPAGQYSQQQFLPPPPPKSNAGWAVASVVFFWPLAFSAFTHALNVYPRWAQGDFAGAQYASDRTKKLGQISLAIFAAAMILFVLFYIILIVAVVNGIDDTGTSSNW</sequence>
<dbReference type="GO" id="GO:0016020">
    <property type="term" value="C:membrane"/>
    <property type="evidence" value="ECO:0007669"/>
    <property type="project" value="UniProtKB-SubCell"/>
</dbReference>
<comment type="subcellular location">
    <subcellularLocation>
        <location evidence="1">Membrane</location>
    </subcellularLocation>
</comment>
<organism evidence="7 8">
    <name type="scientific">Antrihabitans cavernicola</name>
    <dbReference type="NCBI Taxonomy" id="2495913"/>
    <lineage>
        <taxon>Bacteria</taxon>
        <taxon>Bacillati</taxon>
        <taxon>Actinomycetota</taxon>
        <taxon>Actinomycetes</taxon>
        <taxon>Mycobacteriales</taxon>
        <taxon>Nocardiaceae</taxon>
        <taxon>Antrihabitans</taxon>
    </lineage>
</organism>
<dbReference type="Pfam" id="PF04505">
    <property type="entry name" value="CD225"/>
    <property type="match status" value="1"/>
</dbReference>
<dbReference type="OrthoDB" id="4775437at2"/>
<name>A0A5A7S8D4_9NOCA</name>
<evidence type="ECO:0000256" key="6">
    <source>
        <dbReference type="SAM" id="Phobius"/>
    </source>
</evidence>
<keyword evidence="4 6" id="KW-0472">Membrane</keyword>
<evidence type="ECO:0000256" key="3">
    <source>
        <dbReference type="ARBA" id="ARBA00022989"/>
    </source>
</evidence>
<dbReference type="AlphaFoldDB" id="A0A5A7S8D4"/>
<keyword evidence="2 6" id="KW-0812">Transmembrane</keyword>
<keyword evidence="8" id="KW-1185">Reference proteome</keyword>
<evidence type="ECO:0000256" key="4">
    <source>
        <dbReference type="ARBA" id="ARBA00023136"/>
    </source>
</evidence>
<accession>A0A5A7S8D4</accession>
<feature type="transmembrane region" description="Helical" evidence="6">
    <location>
        <begin position="33"/>
        <end position="51"/>
    </location>
</feature>
<proteinExistence type="predicted"/>
<feature type="region of interest" description="Disordered" evidence="5">
    <location>
        <begin position="1"/>
        <end position="31"/>
    </location>
</feature>
<dbReference type="InterPro" id="IPR007593">
    <property type="entry name" value="CD225/Dispanin_fam"/>
</dbReference>
<reference evidence="7 8" key="1">
    <citation type="submission" date="2019-07" db="EMBL/GenBank/DDBJ databases">
        <title>Rhodococcus cavernicolus sp. nov., isolated from a cave.</title>
        <authorList>
            <person name="Lee S.D."/>
        </authorList>
    </citation>
    <scope>NUCLEOTIDE SEQUENCE [LARGE SCALE GENOMIC DNA]</scope>
    <source>
        <strain evidence="7 8">C1-24</strain>
    </source>
</reference>
<gene>
    <name evidence="7" type="ORF">FOY51_19425</name>
</gene>